<gene>
    <name evidence="3" type="ORF">GPECTOR_156g89</name>
</gene>
<sequence>MAAVNGTSAIACNVGRQVVSVDDDTAVESEGVLWELIAGLGTIRLVGYDFSSGGYAGAKNMTTPLRLPATASIACALRESMLPPPPPFSNPSPPRPPFPPPLPFGGRVPRFIILSDPTPLPDQANKDRLNDGIDDLGSAPGLWPFGGGVDGALVHVTFDTTLVRLKASELAILASLVRAKKTILTVVFTSGSNDTQLVSALAAITGAVNLNCYTGPVADGQRINRIQDILGDLKSDGWRAQPVTRFVRCNAGVVVFAVATDEQQQQAVVLEMSTLGGGIVRLIGYNFASGGRGDNRKPLSSLAIFAAPLLNMPPLNDTALPPLPKPQPPPPPTPPQTPVYRQPPRPPGGAVPPRPIRPPPPPAGPRFDAIVLVDPLPPNTTADADRKGLYLEGVNAIKDLSIVAQATLGNAPVHVVYDNTYMKMSAAMREDLLTRVLTLQTLLTIIVTPQTTAANISIIAAQATGLASVSCSSKEKIGEGARLKLSDGVMTDIVGFWKTDPGTSTVDCTASRPVYETGDKGKPVVFEFLAPGGGTVRFLGYDMSSGARGVGQLAITRLSPRVPNVPPPRPPQPPLPLGVILSNIIIDPPNATTTTSDIARKKAMQTAVTQYLGTAVSTVVLSPYPGVSNHIIFDNTFARSAFTAANKTLLANMIDSGETVLTVLLTPSSATPVGVLNMLLRSLSGYSSVGCNKTATVSTDKGLLTINRVNIDPAAAGMPTSLTHSYNGVWFNCTGLPADAFQTIYVTPFGTPAIAEIITPNYGVIRIVGFDFTKVVDPLQWAQVLTYNFRISAGAPITRRR</sequence>
<dbReference type="PANTHER" id="PTHR13037">
    <property type="entry name" value="FORMIN"/>
    <property type="match status" value="1"/>
</dbReference>
<dbReference type="PANTHER" id="PTHR13037:SF24">
    <property type="entry name" value="POLYCOMB PROTEIN PCL-RELATED"/>
    <property type="match status" value="1"/>
</dbReference>
<organism evidence="3 4">
    <name type="scientific">Gonium pectorale</name>
    <name type="common">Green alga</name>
    <dbReference type="NCBI Taxonomy" id="33097"/>
    <lineage>
        <taxon>Eukaryota</taxon>
        <taxon>Viridiplantae</taxon>
        <taxon>Chlorophyta</taxon>
        <taxon>core chlorophytes</taxon>
        <taxon>Chlorophyceae</taxon>
        <taxon>CS clade</taxon>
        <taxon>Chlamydomonadales</taxon>
        <taxon>Volvocaceae</taxon>
        <taxon>Gonium</taxon>
    </lineage>
</organism>
<evidence type="ECO:0000313" key="3">
    <source>
        <dbReference type="EMBL" id="KXZ42365.1"/>
    </source>
</evidence>
<keyword evidence="1" id="KW-0945">Host-virus interaction</keyword>
<evidence type="ECO:0000313" key="4">
    <source>
        <dbReference type="Proteomes" id="UP000075714"/>
    </source>
</evidence>
<reference evidence="4" key="1">
    <citation type="journal article" date="2016" name="Nat. Commun.">
        <title>The Gonium pectorale genome demonstrates co-option of cell cycle regulation during the evolution of multicellularity.</title>
        <authorList>
            <person name="Hanschen E.R."/>
            <person name="Marriage T.N."/>
            <person name="Ferris P.J."/>
            <person name="Hamaji T."/>
            <person name="Toyoda A."/>
            <person name="Fujiyama A."/>
            <person name="Neme R."/>
            <person name="Noguchi H."/>
            <person name="Minakuchi Y."/>
            <person name="Suzuki M."/>
            <person name="Kawai-Toyooka H."/>
            <person name="Smith D.R."/>
            <person name="Sparks H."/>
            <person name="Anderson J."/>
            <person name="Bakaric R."/>
            <person name="Luria V."/>
            <person name="Karger A."/>
            <person name="Kirschner M.W."/>
            <person name="Durand P.M."/>
            <person name="Michod R.E."/>
            <person name="Nozaki H."/>
            <person name="Olson B.J."/>
        </authorList>
    </citation>
    <scope>NUCLEOTIDE SEQUENCE [LARGE SCALE GENOMIC DNA]</scope>
    <source>
        <strain evidence="4">NIES-2863</strain>
    </source>
</reference>
<dbReference type="OrthoDB" id="532473at2759"/>
<name>A0A150FYT2_GONPE</name>
<evidence type="ECO:0000256" key="2">
    <source>
        <dbReference type="SAM" id="MobiDB-lite"/>
    </source>
</evidence>
<keyword evidence="4" id="KW-1185">Reference proteome</keyword>
<evidence type="ECO:0000256" key="1">
    <source>
        <dbReference type="ARBA" id="ARBA00022581"/>
    </source>
</evidence>
<feature type="region of interest" description="Disordered" evidence="2">
    <location>
        <begin position="316"/>
        <end position="366"/>
    </location>
</feature>
<dbReference type="AlphaFoldDB" id="A0A150FYT2"/>
<accession>A0A150FYT2</accession>
<comment type="caution">
    <text evidence="3">The sequence shown here is derived from an EMBL/GenBank/DDBJ whole genome shotgun (WGS) entry which is preliminary data.</text>
</comment>
<feature type="compositionally biased region" description="Pro residues" evidence="2">
    <location>
        <begin position="321"/>
        <end position="364"/>
    </location>
</feature>
<protein>
    <submittedName>
        <fullName evidence="3">Uncharacterized protein</fullName>
    </submittedName>
</protein>
<dbReference type="EMBL" id="LSYV01000156">
    <property type="protein sequence ID" value="KXZ42365.1"/>
    <property type="molecule type" value="Genomic_DNA"/>
</dbReference>
<dbReference type="STRING" id="33097.A0A150FYT2"/>
<dbReference type="Proteomes" id="UP000075714">
    <property type="component" value="Unassembled WGS sequence"/>
</dbReference>
<proteinExistence type="predicted"/>